<comment type="caution">
    <text evidence="1">The sequence shown here is derived from an EMBL/GenBank/DDBJ whole genome shotgun (WGS) entry which is preliminary data.</text>
</comment>
<name>A0ABN9RP74_9DINO</name>
<organism evidence="1 2">
    <name type="scientific">Prorocentrum cordatum</name>
    <dbReference type="NCBI Taxonomy" id="2364126"/>
    <lineage>
        <taxon>Eukaryota</taxon>
        <taxon>Sar</taxon>
        <taxon>Alveolata</taxon>
        <taxon>Dinophyceae</taxon>
        <taxon>Prorocentrales</taxon>
        <taxon>Prorocentraceae</taxon>
        <taxon>Prorocentrum</taxon>
    </lineage>
</organism>
<keyword evidence="2" id="KW-1185">Reference proteome</keyword>
<dbReference type="Gene3D" id="3.90.550.10">
    <property type="entry name" value="Spore Coat Polysaccharide Biosynthesis Protein SpsA, Chain A"/>
    <property type="match status" value="1"/>
</dbReference>
<evidence type="ECO:0008006" key="3">
    <source>
        <dbReference type="Google" id="ProtNLM"/>
    </source>
</evidence>
<gene>
    <name evidence="1" type="ORF">PCOR1329_LOCUS21589</name>
</gene>
<reference evidence="1" key="1">
    <citation type="submission" date="2023-10" db="EMBL/GenBank/DDBJ databases">
        <authorList>
            <person name="Chen Y."/>
            <person name="Shah S."/>
            <person name="Dougan E. K."/>
            <person name="Thang M."/>
            <person name="Chan C."/>
        </authorList>
    </citation>
    <scope>NUCLEOTIDE SEQUENCE [LARGE SCALE GENOMIC DNA]</scope>
</reference>
<dbReference type="InterPro" id="IPR029044">
    <property type="entry name" value="Nucleotide-diphossugar_trans"/>
</dbReference>
<evidence type="ECO:0000313" key="1">
    <source>
        <dbReference type="EMBL" id="CAK0819646.1"/>
    </source>
</evidence>
<accession>A0ABN9RP74</accession>
<dbReference type="InterPro" id="IPR050587">
    <property type="entry name" value="GNT1/Glycosyltrans_8"/>
</dbReference>
<dbReference type="SUPFAM" id="SSF53448">
    <property type="entry name" value="Nucleotide-diphospho-sugar transferases"/>
    <property type="match status" value="1"/>
</dbReference>
<dbReference type="Proteomes" id="UP001189429">
    <property type="component" value="Unassembled WGS sequence"/>
</dbReference>
<evidence type="ECO:0000313" key="2">
    <source>
        <dbReference type="Proteomes" id="UP001189429"/>
    </source>
</evidence>
<sequence length="167" mass="18997">EISFSKGRHHSASRLFAGRRTLQWIQNQTEWLSDEAEWGQLRAKYGSEPGQLTGIVTHAGKRGGDYMDHAIMLGRSLVEKLPEFPRVAITVEGISEHDQEALRRAGWHLVQVADWGGSHCGEKCAANFLGRWADSFEKLHAFRVPFKRVLFMDADTYVFKSELRDVI</sequence>
<dbReference type="PANTHER" id="PTHR11183">
    <property type="entry name" value="GLYCOGENIN SUBFAMILY MEMBER"/>
    <property type="match status" value="1"/>
</dbReference>
<feature type="non-terminal residue" evidence="1">
    <location>
        <position position="1"/>
    </location>
</feature>
<feature type="non-terminal residue" evidence="1">
    <location>
        <position position="167"/>
    </location>
</feature>
<dbReference type="EMBL" id="CAUYUJ010007120">
    <property type="protein sequence ID" value="CAK0819646.1"/>
    <property type="molecule type" value="Genomic_DNA"/>
</dbReference>
<proteinExistence type="predicted"/>
<protein>
    <recommendedName>
        <fullName evidence="3">Hexosyltransferase</fullName>
    </recommendedName>
</protein>